<feature type="compositionally biased region" description="Acidic residues" evidence="10">
    <location>
        <begin position="71"/>
        <end position="101"/>
    </location>
</feature>
<gene>
    <name evidence="12" type="primary">NOP12</name>
    <name evidence="12" type="ORF">ZYGM_003946</name>
</gene>
<dbReference type="InterPro" id="IPR000504">
    <property type="entry name" value="RRM_dom"/>
</dbReference>
<evidence type="ECO:0000256" key="5">
    <source>
        <dbReference type="ARBA" id="ARBA00022517"/>
    </source>
</evidence>
<dbReference type="CDD" id="cd12670">
    <property type="entry name" value="RRM2_Nop12p_like"/>
    <property type="match status" value="1"/>
</dbReference>
<evidence type="ECO:0000256" key="4">
    <source>
        <dbReference type="ARBA" id="ARBA00015520"/>
    </source>
</evidence>
<accession>A0A4C2E0D1</accession>
<evidence type="ECO:0000256" key="3">
    <source>
        <dbReference type="ARBA" id="ARBA00007077"/>
    </source>
</evidence>
<evidence type="ECO:0000256" key="7">
    <source>
        <dbReference type="ARBA" id="ARBA00022884"/>
    </source>
</evidence>
<comment type="subcellular location">
    <subcellularLocation>
        <location evidence="2">Nucleus</location>
        <location evidence="2">Nucleolus</location>
    </subcellularLocation>
</comment>
<dbReference type="GO" id="GO:0005730">
    <property type="term" value="C:nucleolus"/>
    <property type="evidence" value="ECO:0007669"/>
    <property type="project" value="UniProtKB-SubCell"/>
</dbReference>
<keyword evidence="8" id="KW-0539">Nucleus</keyword>
<organism evidence="12 13">
    <name type="scientific">Zygosaccharomyces mellis</name>
    <dbReference type="NCBI Taxonomy" id="42258"/>
    <lineage>
        <taxon>Eukaryota</taxon>
        <taxon>Fungi</taxon>
        <taxon>Dikarya</taxon>
        <taxon>Ascomycota</taxon>
        <taxon>Saccharomycotina</taxon>
        <taxon>Saccharomycetes</taxon>
        <taxon>Saccharomycetales</taxon>
        <taxon>Saccharomycetaceae</taxon>
        <taxon>Zygosaccharomyces</taxon>
    </lineage>
</organism>
<dbReference type="SUPFAM" id="SSF54928">
    <property type="entry name" value="RNA-binding domain, RBD"/>
    <property type="match status" value="2"/>
</dbReference>
<evidence type="ECO:0000256" key="6">
    <source>
        <dbReference type="ARBA" id="ARBA00022552"/>
    </source>
</evidence>
<evidence type="ECO:0000256" key="10">
    <source>
        <dbReference type="SAM" id="MobiDB-lite"/>
    </source>
</evidence>
<dbReference type="InterPro" id="IPR035979">
    <property type="entry name" value="RBD_domain_sf"/>
</dbReference>
<evidence type="ECO:0000313" key="12">
    <source>
        <dbReference type="EMBL" id="GCE97587.1"/>
    </source>
</evidence>
<dbReference type="Proteomes" id="UP000301737">
    <property type="component" value="Unassembled WGS sequence"/>
</dbReference>
<dbReference type="GO" id="GO:0000463">
    <property type="term" value="P:maturation of LSU-rRNA from tricistronic rRNA transcript (SSU-rRNA, 5.8S rRNA, LSU-rRNA)"/>
    <property type="evidence" value="ECO:0007669"/>
    <property type="project" value="TreeGrafter"/>
</dbReference>
<sequence>MSSSVENLFGNVNETKIESNVGKLFSTSSGPIDKSVINAKKRVVLPGLSAKDDNDEFGQKTGQNSGKTSEEEPEQEPKEIEEDFEEQPEGESEEESEEEQMLEPVPKSKLKSQAKKRHADEDDGLEERYFAKLMDEDSTQDVRHADRQAEKPQQIELRSQEGAKKIDLKEDELEKAERTVFVGNVPADVITDKSLYRQFRKLFQDEMSLESIRFRSISFEVPLPRKVAFVQQKLHKSRGSINAYVVYKDRNSVSSVCSRLNGQVFVDRHLRVDSVTHPAKHDNKRSVFVGNLDFEEDEESLWKHFGSCGEIEYVRIIRDPKTNVGKGFAYVQFRDFPNVNKALLLNDKPLESNGRSRNLRVTRCKNLKKSSNNSGIQSLKNGGIFDKLSESHKTKLGRAKKVLNKADSAQLGKEITVEGLRASKANSQPSAILKRRKKRSQSGRVTKRSQAHKKKNK</sequence>
<comment type="function">
    <text evidence="1">Involved in pre-25S rRNA processing.</text>
</comment>
<feature type="compositionally biased region" description="Basic residues" evidence="10">
    <location>
        <begin position="433"/>
        <end position="457"/>
    </location>
</feature>
<feature type="compositionally biased region" description="Polar residues" evidence="10">
    <location>
        <begin position="1"/>
        <end position="14"/>
    </location>
</feature>
<dbReference type="InterPro" id="IPR012677">
    <property type="entry name" value="Nucleotide-bd_a/b_plait_sf"/>
</dbReference>
<proteinExistence type="inferred from homology"/>
<comment type="caution">
    <text evidence="12">The sequence shown here is derived from an EMBL/GenBank/DDBJ whole genome shotgun (WGS) entry which is preliminary data.</text>
</comment>
<keyword evidence="13" id="KW-1185">Reference proteome</keyword>
<feature type="region of interest" description="Disordered" evidence="10">
    <location>
        <begin position="420"/>
        <end position="457"/>
    </location>
</feature>
<dbReference type="GO" id="GO:0019843">
    <property type="term" value="F:rRNA binding"/>
    <property type="evidence" value="ECO:0007669"/>
    <property type="project" value="TreeGrafter"/>
</dbReference>
<keyword evidence="5" id="KW-0690">Ribosome biogenesis</keyword>
<dbReference type="PANTHER" id="PTHR23236">
    <property type="entry name" value="EUKARYOTIC TRANSLATION INITIATION FACTOR 4B/4H"/>
    <property type="match status" value="1"/>
</dbReference>
<evidence type="ECO:0000256" key="9">
    <source>
        <dbReference type="PROSITE-ProRule" id="PRU00176"/>
    </source>
</evidence>
<name>A0A4C2E0D1_9SACH</name>
<keyword evidence="7 9" id="KW-0694">RNA-binding</keyword>
<feature type="region of interest" description="Disordered" evidence="10">
    <location>
        <begin position="1"/>
        <end position="163"/>
    </location>
</feature>
<dbReference type="PANTHER" id="PTHR23236:SF25">
    <property type="entry name" value="RNA-BINDING PROTEIN 34"/>
    <property type="match status" value="1"/>
</dbReference>
<dbReference type="Gene3D" id="3.30.70.330">
    <property type="match status" value="2"/>
</dbReference>
<feature type="compositionally biased region" description="Basic and acidic residues" evidence="10">
    <location>
        <begin position="126"/>
        <end position="150"/>
    </location>
</feature>
<dbReference type="Pfam" id="PF00076">
    <property type="entry name" value="RRM_1"/>
    <property type="match status" value="1"/>
</dbReference>
<evidence type="ECO:0000259" key="11">
    <source>
        <dbReference type="PROSITE" id="PS50102"/>
    </source>
</evidence>
<reference evidence="12 13" key="1">
    <citation type="submission" date="2019-01" db="EMBL/GenBank/DDBJ databases">
        <title>Draft Genome Sequencing of Zygosaccharomyces mellis Ca-7.</title>
        <authorList>
            <person name="Shiwa Y."/>
            <person name="Kanesaki Y."/>
            <person name="Ishige T."/>
            <person name="Mura K."/>
            <person name="Hori T."/>
            <person name="Tamura T."/>
        </authorList>
    </citation>
    <scope>NUCLEOTIDE SEQUENCE [LARGE SCALE GENOMIC DNA]</scope>
    <source>
        <strain evidence="12 13">Ca-7</strain>
    </source>
</reference>
<evidence type="ECO:0000313" key="13">
    <source>
        <dbReference type="Proteomes" id="UP000301737"/>
    </source>
</evidence>
<evidence type="ECO:0000256" key="2">
    <source>
        <dbReference type="ARBA" id="ARBA00004604"/>
    </source>
</evidence>
<evidence type="ECO:0000256" key="8">
    <source>
        <dbReference type="ARBA" id="ARBA00023242"/>
    </source>
</evidence>
<keyword evidence="6" id="KW-0698">rRNA processing</keyword>
<dbReference type="EMBL" id="BIMX01000002">
    <property type="protein sequence ID" value="GCE97587.1"/>
    <property type="molecule type" value="Genomic_DNA"/>
</dbReference>
<dbReference type="InterPro" id="IPR047189">
    <property type="entry name" value="RRM2_Nop12p-like"/>
</dbReference>
<feature type="compositionally biased region" description="Basic residues" evidence="10">
    <location>
        <begin position="108"/>
        <end position="117"/>
    </location>
</feature>
<dbReference type="AlphaFoldDB" id="A0A4C2E0D1"/>
<dbReference type="PROSITE" id="PS50102">
    <property type="entry name" value="RRM"/>
    <property type="match status" value="2"/>
</dbReference>
<dbReference type="OrthoDB" id="442677at2759"/>
<feature type="domain" description="RRM" evidence="11">
    <location>
        <begin position="178"/>
        <end position="277"/>
    </location>
</feature>
<feature type="domain" description="RRM" evidence="11">
    <location>
        <begin position="285"/>
        <end position="366"/>
    </location>
</feature>
<evidence type="ECO:0000256" key="1">
    <source>
        <dbReference type="ARBA" id="ARBA00002475"/>
    </source>
</evidence>
<dbReference type="SMART" id="SM00360">
    <property type="entry name" value="RRM"/>
    <property type="match status" value="2"/>
</dbReference>
<comment type="similarity">
    <text evidence="3">Belongs to the RRM RBM34 family.</text>
</comment>
<protein>
    <recommendedName>
        <fullName evidence="4">Nucleolar protein 12</fullName>
    </recommendedName>
</protein>